<dbReference type="InterPro" id="IPR001683">
    <property type="entry name" value="PX_dom"/>
</dbReference>
<sequence>MGTFLLKRFSATCNTTSYLGYSVKSPTRREARRWSNKPTSRGRLLILLPPPKEEDRRFHALPLSLPPPSLLLGLKTPTASTGPPPLRTGQGDPVIERCDEAHGDSAGSDRGGQGSHRLLGHLRLRHLLLLDPGLLLWTVDTSKSMWTNIPLSFLILATLRFLSYEVELRWRVRPIPKPTYLSHLEKKQLQLDDSHLSTVVTPSRWKKKIDSPLIDSAIDEFISKILQDFVIDLWYSSITPDKEAPELIRSLILDVLGEISGRLKEMNLVDLLTRDLVDLIGNQLDLYRKKQSEIGVNVMITLSSEERDEKLKHHLMASNELHPALFSPESEYKVIQRIIGGVLAISLNPQEAQCPLVSCFSRELLTCLVVQPILKFASPGYINELIEYMFLNNTDSSNMVVKSDSSNKDSGQNTQDGKSEPRKTSTNFSSHSALVHSGGEKSTEVSLQGTQKNSVHLPSRPADWAVALEATTKRRTEVLAPENLDNMWTKGRNYQKKTANLIKAGTLLGSVNATSGLVTPTPQAGSPGKELVANMSDSIKGIDENYMVHLMHGIAKNECHISYDPEKKQCMEMSLSCQNETNTGKLVTSNKIQLKRSSSTSDMDTNFLNRKGESNSSKENHRQDSAKLTDEESARVVPHMEGYPHTPKIKCRVVGAYFEKIGSKSFAVYSIAVTDTDGKTWFVKRRYRNFERLHRQLKDIPNYSLHLPPKRFLSSSIDDYFVHQRCILLDKYLQDLLSIANVAERHEVWDFLSVSSKNYSYGKSSSVMKNLAVNVDDAMDDIVRQFKGVSDGLMRKVVGPPSSYVVSPSLDDKSLSLTWSQEDMSKQMPRFRSMETSHSLSEDEGHDDDTVTNSGWHSDNELSSKSFPPRVIKRTKVHSSIEYHQGQGSEKFDRIGSDTLKTLLPANSFEDPVGMPSEWTPPNVSVPILNLVDKIFQLNRRGWLRCVSHGSRLRRQAYWMSKQILQLIMEDAIDDWILRQIHWLRRDNVIAQGIRWVQDILWPNGTFIIKLGSRQEVDDFELDQKPSQGKSKMSGGKANSSSSFQAQLEAARRADDIKKMLLGGAPTALVSLIGSNQYRRCARDIYYFLQSTICIKQLAYSIFEMVIVSVFPELRELLIDIHETARKQSF</sequence>
<evidence type="ECO:0000259" key="5">
    <source>
        <dbReference type="PROSITE" id="PS51207"/>
    </source>
</evidence>
<comment type="caution">
    <text evidence="6">The sequence shown here is derived from an EMBL/GenBank/DDBJ whole genome shotgun (WGS) entry which is preliminary data.</text>
</comment>
<feature type="compositionally biased region" description="Polar residues" evidence="3">
    <location>
        <begin position="444"/>
        <end position="456"/>
    </location>
</feature>
<dbReference type="SUPFAM" id="SSF64268">
    <property type="entry name" value="PX domain"/>
    <property type="match status" value="1"/>
</dbReference>
<proteinExistence type="predicted"/>
<dbReference type="PROSITE" id="PS51207">
    <property type="entry name" value="PXA"/>
    <property type="match status" value="1"/>
</dbReference>
<dbReference type="Pfam" id="PF00787">
    <property type="entry name" value="PX"/>
    <property type="match status" value="1"/>
</dbReference>
<dbReference type="InterPro" id="IPR003114">
    <property type="entry name" value="Phox_assoc"/>
</dbReference>
<dbReference type="Pfam" id="PF08628">
    <property type="entry name" value="Nexin_C"/>
    <property type="match status" value="1"/>
</dbReference>
<feature type="region of interest" description="Disordered" evidence="3">
    <location>
        <begin position="77"/>
        <end position="113"/>
    </location>
</feature>
<evidence type="ECO:0000256" key="2">
    <source>
        <dbReference type="ARBA" id="ARBA00022490"/>
    </source>
</evidence>
<reference evidence="6 7" key="1">
    <citation type="submission" date="2020-08" db="EMBL/GenBank/DDBJ databases">
        <title>Plant Genome Project.</title>
        <authorList>
            <person name="Zhang R.-G."/>
        </authorList>
    </citation>
    <scope>NUCLEOTIDE SEQUENCE [LARGE SCALE GENOMIC DNA]</scope>
    <source>
        <tissue evidence="6">Rhizome</tissue>
    </source>
</reference>
<dbReference type="PANTHER" id="PTHR22999:SF23">
    <property type="entry name" value="SORTING NEXIN-16"/>
    <property type="match status" value="1"/>
</dbReference>
<evidence type="ECO:0000313" key="7">
    <source>
        <dbReference type="Proteomes" id="UP000734854"/>
    </source>
</evidence>
<dbReference type="SMART" id="SM00312">
    <property type="entry name" value="PX"/>
    <property type="match status" value="1"/>
</dbReference>
<feature type="compositionally biased region" description="Polar residues" evidence="3">
    <location>
        <begin position="401"/>
        <end position="416"/>
    </location>
</feature>
<dbReference type="Proteomes" id="UP000734854">
    <property type="component" value="Unassembled WGS sequence"/>
</dbReference>
<dbReference type="PROSITE" id="PS50195">
    <property type="entry name" value="PX"/>
    <property type="match status" value="1"/>
</dbReference>
<organism evidence="6 7">
    <name type="scientific">Zingiber officinale</name>
    <name type="common">Ginger</name>
    <name type="synonym">Amomum zingiber</name>
    <dbReference type="NCBI Taxonomy" id="94328"/>
    <lineage>
        <taxon>Eukaryota</taxon>
        <taxon>Viridiplantae</taxon>
        <taxon>Streptophyta</taxon>
        <taxon>Embryophyta</taxon>
        <taxon>Tracheophyta</taxon>
        <taxon>Spermatophyta</taxon>
        <taxon>Magnoliopsida</taxon>
        <taxon>Liliopsida</taxon>
        <taxon>Zingiberales</taxon>
        <taxon>Zingiberaceae</taxon>
        <taxon>Zingiber</taxon>
    </lineage>
</organism>
<dbReference type="AlphaFoldDB" id="A0A8J5LDB8"/>
<feature type="compositionally biased region" description="Basic and acidic residues" evidence="3">
    <location>
        <begin position="610"/>
        <end position="633"/>
    </location>
</feature>
<name>A0A8J5LDB8_ZINOF</name>
<dbReference type="InterPro" id="IPR013937">
    <property type="entry name" value="Sorting_nexin_C"/>
</dbReference>
<gene>
    <name evidence="6" type="ORF">ZIOFF_013988</name>
</gene>
<feature type="compositionally biased region" description="Basic and acidic residues" evidence="3">
    <location>
        <begin position="832"/>
        <end position="843"/>
    </location>
</feature>
<feature type="domain" description="PXA" evidence="5">
    <location>
        <begin position="211"/>
        <end position="394"/>
    </location>
</feature>
<feature type="compositionally biased region" description="Polar residues" evidence="3">
    <location>
        <begin position="851"/>
        <end position="866"/>
    </location>
</feature>
<feature type="region of interest" description="Disordered" evidence="3">
    <location>
        <begin position="401"/>
        <end position="458"/>
    </location>
</feature>
<dbReference type="EMBL" id="JACMSC010000004">
    <property type="protein sequence ID" value="KAG6524098.1"/>
    <property type="molecule type" value="Genomic_DNA"/>
</dbReference>
<feature type="compositionally biased region" description="Polar residues" evidence="3">
    <location>
        <begin position="594"/>
        <end position="608"/>
    </location>
</feature>
<evidence type="ECO:0000313" key="6">
    <source>
        <dbReference type="EMBL" id="KAG6524098.1"/>
    </source>
</evidence>
<dbReference type="PANTHER" id="PTHR22999">
    <property type="entry name" value="PX SERINE/THREONINE KINASE PXK"/>
    <property type="match status" value="1"/>
</dbReference>
<accession>A0A8J5LDB8</accession>
<dbReference type="CDD" id="cd06872">
    <property type="entry name" value="PX_SNX19_like_plant"/>
    <property type="match status" value="1"/>
</dbReference>
<keyword evidence="7" id="KW-1185">Reference proteome</keyword>
<dbReference type="GO" id="GO:0005768">
    <property type="term" value="C:endosome"/>
    <property type="evidence" value="ECO:0007669"/>
    <property type="project" value="UniProtKB-ARBA"/>
</dbReference>
<feature type="region of interest" description="Disordered" evidence="3">
    <location>
        <begin position="1022"/>
        <end position="1041"/>
    </location>
</feature>
<dbReference type="GO" id="GO:0016020">
    <property type="term" value="C:membrane"/>
    <property type="evidence" value="ECO:0007669"/>
    <property type="project" value="UniProtKB-ARBA"/>
</dbReference>
<dbReference type="Pfam" id="PF02194">
    <property type="entry name" value="PXA"/>
    <property type="match status" value="1"/>
</dbReference>
<protein>
    <submittedName>
        <fullName evidence="6">Uncharacterized protein</fullName>
    </submittedName>
</protein>
<dbReference type="GO" id="GO:0035091">
    <property type="term" value="F:phosphatidylinositol binding"/>
    <property type="evidence" value="ECO:0007669"/>
    <property type="project" value="InterPro"/>
</dbReference>
<dbReference type="SMART" id="SM00313">
    <property type="entry name" value="PXA"/>
    <property type="match status" value="1"/>
</dbReference>
<feature type="compositionally biased region" description="Polar residues" evidence="3">
    <location>
        <begin position="1025"/>
        <end position="1041"/>
    </location>
</feature>
<feature type="region of interest" description="Disordered" evidence="3">
    <location>
        <begin position="594"/>
        <end position="633"/>
    </location>
</feature>
<evidence type="ECO:0000256" key="1">
    <source>
        <dbReference type="ARBA" id="ARBA00004496"/>
    </source>
</evidence>
<evidence type="ECO:0000256" key="3">
    <source>
        <dbReference type="SAM" id="MobiDB-lite"/>
    </source>
</evidence>
<feature type="compositionally biased region" description="Basic and acidic residues" evidence="3">
    <location>
        <begin position="94"/>
        <end position="103"/>
    </location>
</feature>
<feature type="domain" description="PX" evidence="4">
    <location>
        <begin position="647"/>
        <end position="759"/>
    </location>
</feature>
<feature type="region of interest" description="Disordered" evidence="3">
    <location>
        <begin position="826"/>
        <end position="869"/>
    </location>
</feature>
<dbReference type="Gene3D" id="3.30.1520.10">
    <property type="entry name" value="Phox-like domain"/>
    <property type="match status" value="1"/>
</dbReference>
<comment type="subcellular location">
    <subcellularLocation>
        <location evidence="1">Cytoplasm</location>
    </subcellularLocation>
</comment>
<dbReference type="InterPro" id="IPR051837">
    <property type="entry name" value="SortingNexin/PXDomain-PKLike"/>
</dbReference>
<keyword evidence="2" id="KW-0963">Cytoplasm</keyword>
<evidence type="ECO:0000259" key="4">
    <source>
        <dbReference type="PROSITE" id="PS50195"/>
    </source>
</evidence>
<dbReference type="InterPro" id="IPR036871">
    <property type="entry name" value="PX_dom_sf"/>
</dbReference>